<feature type="transmembrane region" description="Helical" evidence="7">
    <location>
        <begin position="267"/>
        <end position="290"/>
    </location>
</feature>
<keyword evidence="4 7" id="KW-0812">Transmembrane</keyword>
<name>A0A919SEM3_9ACTN</name>
<accession>A0A919SEM3</accession>
<feature type="transmembrane region" description="Helical" evidence="7">
    <location>
        <begin position="224"/>
        <end position="246"/>
    </location>
</feature>
<dbReference type="InterPro" id="IPR002656">
    <property type="entry name" value="Acyl_transf_3_dom"/>
</dbReference>
<feature type="transmembrane region" description="Helical" evidence="7">
    <location>
        <begin position="7"/>
        <end position="26"/>
    </location>
</feature>
<keyword evidence="6 7" id="KW-0472">Membrane</keyword>
<feature type="transmembrane region" description="Helical" evidence="7">
    <location>
        <begin position="79"/>
        <end position="97"/>
    </location>
</feature>
<evidence type="ECO:0000256" key="2">
    <source>
        <dbReference type="ARBA" id="ARBA00007400"/>
    </source>
</evidence>
<feature type="transmembrane region" description="Helical" evidence="7">
    <location>
        <begin position="197"/>
        <end position="218"/>
    </location>
</feature>
<dbReference type="PANTHER" id="PTHR40074">
    <property type="entry name" value="O-ACETYLTRANSFERASE WECH"/>
    <property type="match status" value="1"/>
</dbReference>
<dbReference type="Proteomes" id="UP000680865">
    <property type="component" value="Unassembled WGS sequence"/>
</dbReference>
<feature type="transmembrane region" description="Helical" evidence="7">
    <location>
        <begin position="38"/>
        <end position="59"/>
    </location>
</feature>
<dbReference type="GO" id="GO:0009246">
    <property type="term" value="P:enterobacterial common antigen biosynthetic process"/>
    <property type="evidence" value="ECO:0007669"/>
    <property type="project" value="TreeGrafter"/>
</dbReference>
<keyword evidence="5 7" id="KW-1133">Transmembrane helix</keyword>
<reference evidence="9" key="1">
    <citation type="submission" date="2021-03" db="EMBL/GenBank/DDBJ databases">
        <title>Whole genome shotgun sequence of Actinoplanes consettensis NBRC 14913.</title>
        <authorList>
            <person name="Komaki H."/>
            <person name="Tamura T."/>
        </authorList>
    </citation>
    <scope>NUCLEOTIDE SEQUENCE</scope>
    <source>
        <strain evidence="9">NBRC 14913</strain>
    </source>
</reference>
<evidence type="ECO:0000256" key="5">
    <source>
        <dbReference type="ARBA" id="ARBA00022989"/>
    </source>
</evidence>
<dbReference type="EMBL" id="BOQP01000008">
    <property type="protein sequence ID" value="GIM70355.1"/>
    <property type="molecule type" value="Genomic_DNA"/>
</dbReference>
<dbReference type="GO" id="GO:0005886">
    <property type="term" value="C:plasma membrane"/>
    <property type="evidence" value="ECO:0007669"/>
    <property type="project" value="UniProtKB-SubCell"/>
</dbReference>
<feature type="transmembrane region" description="Helical" evidence="7">
    <location>
        <begin position="296"/>
        <end position="320"/>
    </location>
</feature>
<proteinExistence type="inferred from homology"/>
<comment type="caution">
    <text evidence="9">The sequence shown here is derived from an EMBL/GenBank/DDBJ whole genome shotgun (WGS) entry which is preliminary data.</text>
</comment>
<evidence type="ECO:0000256" key="1">
    <source>
        <dbReference type="ARBA" id="ARBA00004651"/>
    </source>
</evidence>
<feature type="transmembrane region" description="Helical" evidence="7">
    <location>
        <begin position="166"/>
        <end position="190"/>
    </location>
</feature>
<dbReference type="AlphaFoldDB" id="A0A919SEM3"/>
<comment type="subcellular location">
    <subcellularLocation>
        <location evidence="1">Cell membrane</location>
        <topology evidence="1">Multi-pass membrane protein</topology>
    </subcellularLocation>
</comment>
<comment type="similarity">
    <text evidence="2">Belongs to the acyltransferase 3 family.</text>
</comment>
<gene>
    <name evidence="9" type="ORF">Aco04nite_19810</name>
</gene>
<evidence type="ECO:0000256" key="6">
    <source>
        <dbReference type="ARBA" id="ARBA00023136"/>
    </source>
</evidence>
<feature type="domain" description="Acyltransferase 3" evidence="8">
    <location>
        <begin position="7"/>
        <end position="311"/>
    </location>
</feature>
<evidence type="ECO:0000313" key="9">
    <source>
        <dbReference type="EMBL" id="GIM70355.1"/>
    </source>
</evidence>
<feature type="transmembrane region" description="Helical" evidence="7">
    <location>
        <begin position="113"/>
        <end position="131"/>
    </location>
</feature>
<evidence type="ECO:0000256" key="3">
    <source>
        <dbReference type="ARBA" id="ARBA00022475"/>
    </source>
</evidence>
<dbReference type="PANTHER" id="PTHR40074:SF2">
    <property type="entry name" value="O-ACETYLTRANSFERASE WECH"/>
    <property type="match status" value="1"/>
</dbReference>
<keyword evidence="3" id="KW-1003">Cell membrane</keyword>
<dbReference type="GO" id="GO:0016413">
    <property type="term" value="F:O-acetyltransferase activity"/>
    <property type="evidence" value="ECO:0007669"/>
    <property type="project" value="TreeGrafter"/>
</dbReference>
<sequence>MKREHLAAVDLVRVLTVGLVVGVHTVSQQPGGTGLTNGALLTVMHVSREVFFLLTAFVLCYSYRDREPRRWTAFWKRRYLLVGVPYLVWSVIYHLAVRNDGLAREILTGTAQYHLYFLLVSMQLYLVFPLLRRLLSATAGRHGRLLTVAVVYQLAAYHFLHPNALLISYLGFVVVGGIAATHAPAFLALTRRHQGRIFTGTAVVLAAGIGWFLVQVLLLGRSTVTASAVFQPVVVLESFAVAWSFLAAGLAWESRPRWVRTAADASFGVYLAHPLILQALLALGLGTAAAGLPGPVVTVLAMTVVVPLVYLGCVAGVVLLRRTPLSLPLTGHTISYGGLLCARRTA</sequence>
<dbReference type="Pfam" id="PF01757">
    <property type="entry name" value="Acyl_transf_3"/>
    <property type="match status" value="1"/>
</dbReference>
<organism evidence="9 10">
    <name type="scientific">Winogradskya consettensis</name>
    <dbReference type="NCBI Taxonomy" id="113560"/>
    <lineage>
        <taxon>Bacteria</taxon>
        <taxon>Bacillati</taxon>
        <taxon>Actinomycetota</taxon>
        <taxon>Actinomycetes</taxon>
        <taxon>Micromonosporales</taxon>
        <taxon>Micromonosporaceae</taxon>
        <taxon>Winogradskya</taxon>
    </lineage>
</organism>
<evidence type="ECO:0000313" key="10">
    <source>
        <dbReference type="Proteomes" id="UP000680865"/>
    </source>
</evidence>
<keyword evidence="10" id="KW-1185">Reference proteome</keyword>
<feature type="transmembrane region" description="Helical" evidence="7">
    <location>
        <begin position="143"/>
        <end position="160"/>
    </location>
</feature>
<evidence type="ECO:0000259" key="8">
    <source>
        <dbReference type="Pfam" id="PF01757"/>
    </source>
</evidence>
<dbReference type="RefSeq" id="WP_212996886.1">
    <property type="nucleotide sequence ID" value="NZ_BAAATW010000003.1"/>
</dbReference>
<evidence type="ECO:0000256" key="4">
    <source>
        <dbReference type="ARBA" id="ARBA00022692"/>
    </source>
</evidence>
<protein>
    <recommendedName>
        <fullName evidence="8">Acyltransferase 3 domain-containing protein</fullName>
    </recommendedName>
</protein>
<evidence type="ECO:0000256" key="7">
    <source>
        <dbReference type="SAM" id="Phobius"/>
    </source>
</evidence>